<dbReference type="Proteomes" id="UP000534783">
    <property type="component" value="Unassembled WGS sequence"/>
</dbReference>
<name>A0A7X6DT35_9BACT</name>
<dbReference type="EMBL" id="VTOW01000004">
    <property type="protein sequence ID" value="NKE72886.1"/>
    <property type="molecule type" value="Genomic_DNA"/>
</dbReference>
<reference evidence="1 2" key="1">
    <citation type="journal article" date="2020" name="Nature">
        <title>Bacterial chemolithoautotrophy via manganese oxidation.</title>
        <authorList>
            <person name="Yu H."/>
            <person name="Leadbetter J.R."/>
        </authorList>
    </citation>
    <scope>NUCLEOTIDE SEQUENCE [LARGE SCALE GENOMIC DNA]</scope>
    <source>
        <strain evidence="1 2">Mn-1</strain>
    </source>
</reference>
<organism evidence="1 2">
    <name type="scientific">Candidatus Manganitrophus noduliformans</name>
    <dbReference type="NCBI Taxonomy" id="2606439"/>
    <lineage>
        <taxon>Bacteria</taxon>
        <taxon>Pseudomonadati</taxon>
        <taxon>Nitrospirota</taxon>
        <taxon>Nitrospiria</taxon>
        <taxon>Candidatus Troglogloeales</taxon>
        <taxon>Candidatus Manganitrophaceae</taxon>
        <taxon>Candidatus Manganitrophus</taxon>
    </lineage>
</organism>
<dbReference type="AlphaFoldDB" id="A0A7X6DT35"/>
<gene>
    <name evidence="1" type="ORF">MNODULE_19215</name>
</gene>
<evidence type="ECO:0000313" key="2">
    <source>
        <dbReference type="Proteomes" id="UP000534783"/>
    </source>
</evidence>
<keyword evidence="2" id="KW-1185">Reference proteome</keyword>
<sequence>MRYAKRKTENGKETDHALTCPHCGSGGDEKTVGLYWDSDERCWRCVICGFRMYEHAARPRTQAEIVAESLWDQVFDALDEGRERIGMPEGVHADQIH</sequence>
<dbReference type="RefSeq" id="WP_168062822.1">
    <property type="nucleotide sequence ID" value="NZ_VTOW01000004.1"/>
</dbReference>
<proteinExistence type="predicted"/>
<comment type="caution">
    <text evidence="1">The sequence shown here is derived from an EMBL/GenBank/DDBJ whole genome shotgun (WGS) entry which is preliminary data.</text>
</comment>
<accession>A0A7X6DT35</accession>
<protein>
    <submittedName>
        <fullName evidence="1">Uncharacterized protein</fullName>
    </submittedName>
</protein>
<evidence type="ECO:0000313" key="1">
    <source>
        <dbReference type="EMBL" id="NKE72886.1"/>
    </source>
</evidence>